<proteinExistence type="predicted"/>
<name>A0A3B1CA36_9ZZZZ</name>
<gene>
    <name evidence="1" type="ORF">MNBD_NITROSPINAE03-479</name>
</gene>
<accession>A0A3B1CA36</accession>
<feature type="non-terminal residue" evidence="1">
    <location>
        <position position="720"/>
    </location>
</feature>
<sequence length="720" mass="81520">MIQLDSGLREKIGDETGVGRCLESIRAMIDDNGALDYLRLVAMLSEFDKKARDWMLSCAPEILSAIKDKPNRSLAIRQILDMGRAKWCVAVSALKKFDDVSKTSSGFKIEWLTHGCEIAKIDQDAAEEYFKASPAVLEQLGGSKFDLWARLGKEVADKSWKAAKEYFKSSPEAIGKIEPGDIEQWVRLGIYIIEKSPRVKASYNAQSMLAQGAGAGKAKKLDLGIQYFQSAPQILGRLSIHDLQEWVLQGLEVTDEQKEKGNAFFSLQTRGSRKAVDGLVKGLELNDVHTILRPYAEALIGEKVPIKSSSLFYKNLPGLARFFCVTDGVSVFLPSQITVFDDEELNFQVYKLALTHELAHIMFGTFELDLKDIGRLAGFCDPALAFKIFEFLEDERVDYLMGMEYPGLARDRRKLIENYMDRWDGKSQELSIFEALNFNIDADSKGRGASDRRLMSLLKKALEEVVKPGKTAADVLAYTCTLSKEYETGGHAGSDNERHFLDRPFFRGVIDLELVTSAKEGMARLVEDAVNSLKDKFPEISAGLVERAIERIDEASGIEPEEILWRIEEKDAKSDLMESICLTIEEMESEKNIRRTVHYDEWNHSIDDYNKAWCRVREMDMPPTSRAVYDKTIKENYGVVSQLRRHFGLLRPDRIQRFFREERGDDIDYSAAIESVIERYAGITPSDRVYIRREKNLRDVSVAFLADMSYSTSDELASGK</sequence>
<evidence type="ECO:0000313" key="1">
    <source>
        <dbReference type="EMBL" id="VAX25032.1"/>
    </source>
</evidence>
<dbReference type="EMBL" id="UOGB01000315">
    <property type="protein sequence ID" value="VAX25032.1"/>
    <property type="molecule type" value="Genomic_DNA"/>
</dbReference>
<dbReference type="AlphaFoldDB" id="A0A3B1CA36"/>
<organism evidence="1">
    <name type="scientific">hydrothermal vent metagenome</name>
    <dbReference type="NCBI Taxonomy" id="652676"/>
    <lineage>
        <taxon>unclassified sequences</taxon>
        <taxon>metagenomes</taxon>
        <taxon>ecological metagenomes</taxon>
    </lineage>
</organism>
<protein>
    <submittedName>
        <fullName evidence="1">Uncharacterized protein</fullName>
    </submittedName>
</protein>
<reference evidence="1" key="1">
    <citation type="submission" date="2018-06" db="EMBL/GenBank/DDBJ databases">
        <authorList>
            <person name="Zhirakovskaya E."/>
        </authorList>
    </citation>
    <scope>NUCLEOTIDE SEQUENCE</scope>
</reference>